<keyword evidence="1" id="KW-0472">Membrane</keyword>
<sequence>MFFKKEWMDLRVLLYCVLNAMSFIFSSYLLCLSPNNKINFSEKNNHSLFLLGSSCIYLLLLTTKLATAHTLLIVMGVYLAIIDLYYYIVDPYLSVLFLIGLLILYPSINWLFPLCVLVFFLLLSYLMPKKLGFGDIKLLVYWSIFLSPIQLIWLIFIASLTGILYIILYHLLTSNSLTKIAFVPFLTIALTIVLSII</sequence>
<feature type="domain" description="Prepilin type IV endopeptidase peptidase" evidence="2">
    <location>
        <begin position="71"/>
        <end position="167"/>
    </location>
</feature>
<evidence type="ECO:0000313" key="4">
    <source>
        <dbReference type="Proteomes" id="UP000288490"/>
    </source>
</evidence>
<evidence type="ECO:0000259" key="2">
    <source>
        <dbReference type="Pfam" id="PF01478"/>
    </source>
</evidence>
<keyword evidence="1" id="KW-0812">Transmembrane</keyword>
<dbReference type="GO" id="GO:0016020">
    <property type="term" value="C:membrane"/>
    <property type="evidence" value="ECO:0007669"/>
    <property type="project" value="InterPro"/>
</dbReference>
<feature type="transmembrane region" description="Helical" evidence="1">
    <location>
        <begin position="110"/>
        <end position="127"/>
    </location>
</feature>
<dbReference type="EMBL" id="NGJT01000008">
    <property type="protein sequence ID" value="RST94458.1"/>
    <property type="molecule type" value="Genomic_DNA"/>
</dbReference>
<dbReference type="Proteomes" id="UP000288490">
    <property type="component" value="Unassembled WGS sequence"/>
</dbReference>
<reference evidence="3 4" key="1">
    <citation type="submission" date="2017-05" db="EMBL/GenBank/DDBJ databases">
        <title>Vagococcus spp. assemblies.</title>
        <authorList>
            <person name="Gulvik C.A."/>
        </authorList>
    </citation>
    <scope>NUCLEOTIDE SEQUENCE [LARGE SCALE GENOMIC DNA]</scope>
    <source>
        <strain evidence="3 4">SS1994</strain>
    </source>
</reference>
<dbReference type="Pfam" id="PF01478">
    <property type="entry name" value="Peptidase_A24"/>
    <property type="match status" value="1"/>
</dbReference>
<dbReference type="AlphaFoldDB" id="A0A429ZLB3"/>
<feature type="transmembrane region" description="Helical" evidence="1">
    <location>
        <begin position="50"/>
        <end position="72"/>
    </location>
</feature>
<protein>
    <recommendedName>
        <fullName evidence="2">Prepilin type IV endopeptidase peptidase domain-containing protein</fullName>
    </recommendedName>
</protein>
<keyword evidence="1" id="KW-1133">Transmembrane helix</keyword>
<proteinExistence type="predicted"/>
<comment type="caution">
    <text evidence="3">The sequence shown here is derived from an EMBL/GenBank/DDBJ whole genome shotgun (WGS) entry which is preliminary data.</text>
</comment>
<accession>A0A429ZLB3</accession>
<name>A0A429ZLB3_9ENTE</name>
<organism evidence="3 4">
    <name type="scientific">Vagococcus bubulae</name>
    <dbReference type="NCBI Taxonomy" id="1977868"/>
    <lineage>
        <taxon>Bacteria</taxon>
        <taxon>Bacillati</taxon>
        <taxon>Bacillota</taxon>
        <taxon>Bacilli</taxon>
        <taxon>Lactobacillales</taxon>
        <taxon>Enterococcaceae</taxon>
        <taxon>Vagococcus</taxon>
    </lineage>
</organism>
<feature type="transmembrane region" description="Helical" evidence="1">
    <location>
        <begin position="180"/>
        <end position="196"/>
    </location>
</feature>
<feature type="transmembrane region" description="Helical" evidence="1">
    <location>
        <begin position="139"/>
        <end position="168"/>
    </location>
</feature>
<feature type="transmembrane region" description="Helical" evidence="1">
    <location>
        <begin position="12"/>
        <end position="30"/>
    </location>
</feature>
<dbReference type="GO" id="GO:0004190">
    <property type="term" value="F:aspartic-type endopeptidase activity"/>
    <property type="evidence" value="ECO:0007669"/>
    <property type="project" value="InterPro"/>
</dbReference>
<dbReference type="InterPro" id="IPR000045">
    <property type="entry name" value="Prepilin_IV_endopep_pep"/>
</dbReference>
<evidence type="ECO:0000313" key="3">
    <source>
        <dbReference type="EMBL" id="RST94458.1"/>
    </source>
</evidence>
<dbReference type="OrthoDB" id="9789291at2"/>
<keyword evidence="4" id="KW-1185">Reference proteome</keyword>
<gene>
    <name evidence="3" type="ORF">CBF36_06020</name>
</gene>
<evidence type="ECO:0000256" key="1">
    <source>
        <dbReference type="SAM" id="Phobius"/>
    </source>
</evidence>